<gene>
    <name evidence="1" type="ORF">CLIB1444_07S05886</name>
</gene>
<keyword evidence="2" id="KW-1185">Reference proteome</keyword>
<evidence type="ECO:0000313" key="1">
    <source>
        <dbReference type="EMBL" id="CAH6721940.1"/>
    </source>
</evidence>
<proteinExistence type="predicted"/>
<evidence type="ECO:0000313" key="2">
    <source>
        <dbReference type="Proteomes" id="UP001152531"/>
    </source>
</evidence>
<name>A0ACA9YAQ9_9ASCO</name>
<protein>
    <submittedName>
        <fullName evidence="1">Chromatin structure-remodeling complex subunit Rsc2p</fullName>
    </submittedName>
</protein>
<reference evidence="1" key="1">
    <citation type="submission" date="2022-06" db="EMBL/GenBank/DDBJ databases">
        <authorList>
            <person name="Legras J.-L."/>
            <person name="Devillers H."/>
            <person name="Grondin C."/>
        </authorList>
    </citation>
    <scope>NUCLEOTIDE SEQUENCE</scope>
    <source>
        <strain evidence="1">CLIB 1444</strain>
    </source>
</reference>
<accession>A0ACA9YAQ9</accession>
<dbReference type="Proteomes" id="UP001152531">
    <property type="component" value="Unassembled WGS sequence"/>
</dbReference>
<sequence length="719" mass="82972">MAPTKKLINRLNAIVESCEQLKDDSDQPIYETFRKLPPRSGNANHYYKIIKHPVSFHGIRSKIKTSYSTPQQFVDDLAQMSWNARFFNQKGSIYYNHGVVLDKFLTSVVIPRFKSDKAIEGDVKYPNLPPIEDDTNLSNVLLSGGLNSNSGIQTPNDNDEDYNEDEDYDDFTTTTPQPNYYNRLPPTGLKGPGTAETGIKRGRPPIVDRIFETRIKLILKNFKKLRHPQDPERPLTIAFDRLPEKSDMRFYNTFPDPMSLGEIRTKLRSRKYKNTDEFLNDLNEFFTNYLNYYQQMPNSAIYQDLLLFKDEADSIVENEMNKTDKEIAELTSAGGDGVIRLPLDEVNVGVHNYKVGDWVLINNPNNPEKPTVGQIFRLWVTDNKEFINVCWYYRPEQTSHREDRLFYMNEVCKTGQYRDHLANEIIGPCFVLFLTRYQKGDLPRDFLPENCPWFICEFRYNETNHVFNRIRTWRACLPDEVRDNEDPPVIPLVEPRKLIKFESPIKHLLPPNANYNMEIPPVTEELTSPPNVGSVYSRPPDVDDDLGQYYTSPNITRSKENDDTLHGRKAFIFTPVSQSKSFGYPPVINNNSSLTNFQNESSPQPSYYLPPSQPSYSPYKYNKPERKQPTPTPNANLHTSTSNYSMLLQGGIISYAKEDDNQLQLLSDGIIKRQKLDGSNEIIWFRGPPLSVPQKIVSTKEFPVGNSAKYLAWKSKRQQ</sequence>
<organism evidence="1 2">
    <name type="scientific">[Candida] jaroonii</name>
    <dbReference type="NCBI Taxonomy" id="467808"/>
    <lineage>
        <taxon>Eukaryota</taxon>
        <taxon>Fungi</taxon>
        <taxon>Dikarya</taxon>
        <taxon>Ascomycota</taxon>
        <taxon>Saccharomycotina</taxon>
        <taxon>Pichiomycetes</taxon>
        <taxon>Debaryomycetaceae</taxon>
        <taxon>Yamadazyma</taxon>
    </lineage>
</organism>
<dbReference type="EMBL" id="CALSDN010000007">
    <property type="protein sequence ID" value="CAH6721940.1"/>
    <property type="molecule type" value="Genomic_DNA"/>
</dbReference>
<comment type="caution">
    <text evidence="1">The sequence shown here is derived from an EMBL/GenBank/DDBJ whole genome shotgun (WGS) entry which is preliminary data.</text>
</comment>